<sequence length="105" mass="12145">MFHSVPSADATLLKLVFHNYSDEERIKLLKNCKEAISSKGKEGKVIIIDMVINEKEDKPELTEAKLLYDLLMMSLLTGKEREEKEWEKLFLEAGFSHYKITTILV</sequence>
<gene>
    <name evidence="1" type="ORF">L6164_029707</name>
</gene>
<dbReference type="Proteomes" id="UP000828941">
    <property type="component" value="Chromosome 12"/>
</dbReference>
<protein>
    <submittedName>
        <fullName evidence="1">Uncharacterized protein</fullName>
    </submittedName>
</protein>
<accession>A0ACB9L9I2</accession>
<dbReference type="EMBL" id="CM039437">
    <property type="protein sequence ID" value="KAI4306430.1"/>
    <property type="molecule type" value="Genomic_DNA"/>
</dbReference>
<proteinExistence type="predicted"/>
<evidence type="ECO:0000313" key="1">
    <source>
        <dbReference type="EMBL" id="KAI4306430.1"/>
    </source>
</evidence>
<reference evidence="1 2" key="1">
    <citation type="journal article" date="2022" name="DNA Res.">
        <title>Chromosomal-level genome assembly of the orchid tree Bauhinia variegata (Leguminosae; Cercidoideae) supports the allotetraploid origin hypothesis of Bauhinia.</title>
        <authorList>
            <person name="Zhong Y."/>
            <person name="Chen Y."/>
            <person name="Zheng D."/>
            <person name="Pang J."/>
            <person name="Liu Y."/>
            <person name="Luo S."/>
            <person name="Meng S."/>
            <person name="Qian L."/>
            <person name="Wei D."/>
            <person name="Dai S."/>
            <person name="Zhou R."/>
        </authorList>
    </citation>
    <scope>NUCLEOTIDE SEQUENCE [LARGE SCALE GENOMIC DNA]</scope>
    <source>
        <strain evidence="1">BV-YZ2020</strain>
    </source>
</reference>
<evidence type="ECO:0000313" key="2">
    <source>
        <dbReference type="Proteomes" id="UP000828941"/>
    </source>
</evidence>
<comment type="caution">
    <text evidence="1">The sequence shown here is derived from an EMBL/GenBank/DDBJ whole genome shotgun (WGS) entry which is preliminary data.</text>
</comment>
<keyword evidence="2" id="KW-1185">Reference proteome</keyword>
<organism evidence="1 2">
    <name type="scientific">Bauhinia variegata</name>
    <name type="common">Purple orchid tree</name>
    <name type="synonym">Phanera variegata</name>
    <dbReference type="NCBI Taxonomy" id="167791"/>
    <lineage>
        <taxon>Eukaryota</taxon>
        <taxon>Viridiplantae</taxon>
        <taxon>Streptophyta</taxon>
        <taxon>Embryophyta</taxon>
        <taxon>Tracheophyta</taxon>
        <taxon>Spermatophyta</taxon>
        <taxon>Magnoliopsida</taxon>
        <taxon>eudicotyledons</taxon>
        <taxon>Gunneridae</taxon>
        <taxon>Pentapetalae</taxon>
        <taxon>rosids</taxon>
        <taxon>fabids</taxon>
        <taxon>Fabales</taxon>
        <taxon>Fabaceae</taxon>
        <taxon>Cercidoideae</taxon>
        <taxon>Cercideae</taxon>
        <taxon>Bauhiniinae</taxon>
        <taxon>Bauhinia</taxon>
    </lineage>
</organism>
<name>A0ACB9L9I2_BAUVA</name>